<proteinExistence type="inferred from homology"/>
<comment type="similarity">
    <text evidence="1">Belongs to the glycosyl hydrolase 38 family.</text>
</comment>
<accession>A0A372P130</accession>
<gene>
    <name evidence="6" type="ORF">D0C36_05060</name>
</gene>
<dbReference type="GO" id="GO:0046872">
    <property type="term" value="F:metal ion binding"/>
    <property type="evidence" value="ECO:0007669"/>
    <property type="project" value="UniProtKB-KW"/>
</dbReference>
<comment type="caution">
    <text evidence="6">The sequence shown here is derived from an EMBL/GenBank/DDBJ whole genome shotgun (WGS) entry which is preliminary data.</text>
</comment>
<dbReference type="GO" id="GO:0030246">
    <property type="term" value="F:carbohydrate binding"/>
    <property type="evidence" value="ECO:0007669"/>
    <property type="project" value="InterPro"/>
</dbReference>
<dbReference type="InterPro" id="IPR037094">
    <property type="entry name" value="Glyco_hydro_38_cen_sf"/>
</dbReference>
<sequence>MLSAGLSASAQQAWYIDGYHGGVWGHYPDWNTRFMVDMLNKQPFWKINLEIEPETWDRASKVDPKAFAEFAALMKDQSANGRIEYVSPAYGQPYMYNIEGESIIRQLGYGMQKLRGYFPGIKFSSYSSEEPCFTNALPGILSSYGFKYASLKNPNTCFGGYTRAFGGELVNWIGPDGSTIIASPRYAVEELEPKSTWQTIAWNNSPKYINAARKYGMANPIGMTLQDAGWKGGPFLGKADSAGQKNTYTTWRNYFETVVPKDKRTDWKVSQEDILVSLVWGSQVTQKIAQRVRAAENNILRAEKVAVINKLTNGAAWPSASVDSAWRTLLLSQHHDCWIVPYNGSKGDTWADKVISWTGNTNHLSDDITNGSSLSKGNSVTVLNTQGKGRTGLVTVAIPSQLQGKNIVIKNAAGKTVASQMVKDSLLINASVPAFGYQTYSLAEGGAKTSKSIGTKLNDGKIQLESDLYKLIIDPKKGGSITSLIFKKYGKEMVDKANRNGFNTLRGNFYNDGGLKKSMDEAAQVEVIENGALRSVVQVKGTIAGTAFTQTIALSQGSSVVDLQVNIDWKKNVGVGEDVDRKNYKWTDYKKPFYNDSNKLVTVFPLNLAGQKVYKNAPFEVTESKLKNTFFNSWDGIKNNVILNWVDVTDTRGEYGMALLTDHTTSYTHGENFPLGLVTQYSGMGLWGRDYFTDGPTTIRYAIVPHKGTWDKAGIWSLSAGWNEPLKAVLGNGAADTRSLIDADNSGLSLSSATAGAGYVDIRFFNAEGISGTKSIITKFKFKTAGLVELDGRVVKQLQPAKTTGDSKQLSFDVPKMGFRTVRFQL</sequence>
<evidence type="ECO:0000259" key="5">
    <source>
        <dbReference type="Pfam" id="PF07748"/>
    </source>
</evidence>
<dbReference type="SUPFAM" id="SSF88688">
    <property type="entry name" value="Families 57/38 glycoside transferase middle domain"/>
    <property type="match status" value="1"/>
</dbReference>
<dbReference type="InterPro" id="IPR027291">
    <property type="entry name" value="Glyco_hydro_38_N_sf"/>
</dbReference>
<dbReference type="InterPro" id="IPR011013">
    <property type="entry name" value="Gal_mutarotase_sf_dom"/>
</dbReference>
<protein>
    <submittedName>
        <fullName evidence="6">Glycosyl hydrolase</fullName>
    </submittedName>
</protein>
<keyword evidence="3 6" id="KW-0378">Hydrolase</keyword>
<organism evidence="6 7">
    <name type="scientific">Mucilaginibacter conchicola</name>
    <dbReference type="NCBI Taxonomy" id="2303333"/>
    <lineage>
        <taxon>Bacteria</taxon>
        <taxon>Pseudomonadati</taxon>
        <taxon>Bacteroidota</taxon>
        <taxon>Sphingobacteriia</taxon>
        <taxon>Sphingobacteriales</taxon>
        <taxon>Sphingobacteriaceae</taxon>
        <taxon>Mucilaginibacter</taxon>
    </lineage>
</organism>
<name>A0A372P130_9SPHI</name>
<feature type="domain" description="Glycosyl hydrolase family 38 C-terminal" evidence="5">
    <location>
        <begin position="464"/>
        <end position="665"/>
    </location>
</feature>
<dbReference type="InterPro" id="IPR011330">
    <property type="entry name" value="Glyco_hydro/deAcase_b/a-brl"/>
</dbReference>
<dbReference type="Gene3D" id="3.20.110.10">
    <property type="entry name" value="Glycoside hydrolase 38, N terminal domain"/>
    <property type="match status" value="1"/>
</dbReference>
<dbReference type="Gene3D" id="2.70.98.30">
    <property type="entry name" value="Golgi alpha-mannosidase II, domain 4"/>
    <property type="match status" value="1"/>
</dbReference>
<dbReference type="Pfam" id="PF07748">
    <property type="entry name" value="Glyco_hydro_38C"/>
    <property type="match status" value="1"/>
</dbReference>
<dbReference type="InterPro" id="IPR011682">
    <property type="entry name" value="Glyco_hydro_38_C"/>
</dbReference>
<dbReference type="SUPFAM" id="SSF74650">
    <property type="entry name" value="Galactose mutarotase-like"/>
    <property type="match status" value="1"/>
</dbReference>
<dbReference type="Proteomes" id="UP000264217">
    <property type="component" value="Unassembled WGS sequence"/>
</dbReference>
<dbReference type="GO" id="GO:0004559">
    <property type="term" value="F:alpha-mannosidase activity"/>
    <property type="evidence" value="ECO:0007669"/>
    <property type="project" value="InterPro"/>
</dbReference>
<reference evidence="6 7" key="1">
    <citation type="submission" date="2018-08" db="EMBL/GenBank/DDBJ databases">
        <title>Mucilaginibacter sp. MYSH2.</title>
        <authorList>
            <person name="Seo T."/>
        </authorList>
    </citation>
    <scope>NUCLEOTIDE SEQUENCE [LARGE SCALE GENOMIC DNA]</scope>
    <source>
        <strain evidence="6 7">MYSH2</strain>
    </source>
</reference>
<dbReference type="PANTHER" id="PTHR46017:SF1">
    <property type="entry name" value="ALPHA-MANNOSIDASE 2C1"/>
    <property type="match status" value="1"/>
</dbReference>
<dbReference type="SUPFAM" id="SSF88713">
    <property type="entry name" value="Glycoside hydrolase/deacetylase"/>
    <property type="match status" value="1"/>
</dbReference>
<keyword evidence="2" id="KW-0479">Metal-binding</keyword>
<dbReference type="OrthoDB" id="9772207at2"/>
<dbReference type="Gene3D" id="1.20.1270.50">
    <property type="entry name" value="Glycoside hydrolase family 38, central domain"/>
    <property type="match status" value="1"/>
</dbReference>
<evidence type="ECO:0000256" key="2">
    <source>
        <dbReference type="ARBA" id="ARBA00022723"/>
    </source>
</evidence>
<evidence type="ECO:0000256" key="4">
    <source>
        <dbReference type="ARBA" id="ARBA00023295"/>
    </source>
</evidence>
<dbReference type="AlphaFoldDB" id="A0A372P130"/>
<evidence type="ECO:0000256" key="3">
    <source>
        <dbReference type="ARBA" id="ARBA00022801"/>
    </source>
</evidence>
<dbReference type="EMBL" id="QWDC01000001">
    <property type="protein sequence ID" value="RFZ95824.1"/>
    <property type="molecule type" value="Genomic_DNA"/>
</dbReference>
<dbReference type="GO" id="GO:0009313">
    <property type="term" value="P:oligosaccharide catabolic process"/>
    <property type="evidence" value="ECO:0007669"/>
    <property type="project" value="TreeGrafter"/>
</dbReference>
<dbReference type="InterPro" id="IPR028995">
    <property type="entry name" value="Glyco_hydro_57/38_cen_sf"/>
</dbReference>
<evidence type="ECO:0000313" key="7">
    <source>
        <dbReference type="Proteomes" id="UP000264217"/>
    </source>
</evidence>
<keyword evidence="4" id="KW-0326">Glycosidase</keyword>
<evidence type="ECO:0000256" key="1">
    <source>
        <dbReference type="ARBA" id="ARBA00009792"/>
    </source>
</evidence>
<evidence type="ECO:0000313" key="6">
    <source>
        <dbReference type="EMBL" id="RFZ95824.1"/>
    </source>
</evidence>
<keyword evidence="7" id="KW-1185">Reference proteome</keyword>
<dbReference type="GO" id="GO:0006013">
    <property type="term" value="P:mannose metabolic process"/>
    <property type="evidence" value="ECO:0007669"/>
    <property type="project" value="InterPro"/>
</dbReference>
<dbReference type="PANTHER" id="PTHR46017">
    <property type="entry name" value="ALPHA-MANNOSIDASE 2C1"/>
    <property type="match status" value="1"/>
</dbReference>